<comment type="subunit">
    <text evidence="2">Component of the pre-66S ribosomal particle.</text>
</comment>
<protein>
    <recommendedName>
        <fullName evidence="3">Ribosome biogenesis protein NSA1</fullName>
    </recommendedName>
</protein>
<dbReference type="PANTHER" id="PTHR16038">
    <property type="entry name" value="NOP SEVEN ASSOCIATED PROTEIN 1"/>
    <property type="match status" value="1"/>
</dbReference>
<accession>A0A9N9F070</accession>
<feature type="compositionally biased region" description="Basic and acidic residues" evidence="4">
    <location>
        <begin position="357"/>
        <end position="367"/>
    </location>
</feature>
<name>A0A9N9F070_9GLOM</name>
<dbReference type="PANTHER" id="PTHR16038:SF4">
    <property type="entry name" value="WD REPEAT-CONTAINING PROTEIN 74"/>
    <property type="match status" value="1"/>
</dbReference>
<dbReference type="InterPro" id="IPR036322">
    <property type="entry name" value="WD40_repeat_dom_sf"/>
</dbReference>
<evidence type="ECO:0000313" key="6">
    <source>
        <dbReference type="Proteomes" id="UP000789759"/>
    </source>
</evidence>
<keyword evidence="6" id="KW-1185">Reference proteome</keyword>
<dbReference type="EMBL" id="CAJVQA010001050">
    <property type="protein sequence ID" value="CAG8500646.1"/>
    <property type="molecule type" value="Genomic_DNA"/>
</dbReference>
<organism evidence="5 6">
    <name type="scientific">Cetraspora pellucida</name>
    <dbReference type="NCBI Taxonomy" id="1433469"/>
    <lineage>
        <taxon>Eukaryota</taxon>
        <taxon>Fungi</taxon>
        <taxon>Fungi incertae sedis</taxon>
        <taxon>Mucoromycota</taxon>
        <taxon>Glomeromycotina</taxon>
        <taxon>Glomeromycetes</taxon>
        <taxon>Diversisporales</taxon>
        <taxon>Gigasporaceae</taxon>
        <taxon>Cetraspora</taxon>
    </lineage>
</organism>
<dbReference type="Gene3D" id="2.130.10.10">
    <property type="entry name" value="YVTN repeat-like/Quinoprotein amine dehydrogenase"/>
    <property type="match status" value="1"/>
</dbReference>
<comment type="caution">
    <text evidence="5">The sequence shown here is derived from an EMBL/GenBank/DDBJ whole genome shotgun (WGS) entry which is preliminary data.</text>
</comment>
<evidence type="ECO:0000313" key="5">
    <source>
        <dbReference type="EMBL" id="CAG8500646.1"/>
    </source>
</evidence>
<dbReference type="GO" id="GO:0005730">
    <property type="term" value="C:nucleolus"/>
    <property type="evidence" value="ECO:0007669"/>
    <property type="project" value="InterPro"/>
</dbReference>
<dbReference type="Proteomes" id="UP000789759">
    <property type="component" value="Unassembled WGS sequence"/>
</dbReference>
<sequence length="387" mass="44134">MKCFTGDESGLVKEITLPKTTIAIPTASTSTSSQNETIPPISTWGEAKRDLGIQMMCHAKIFGEQKQIVVARRNGLIQILDPYNGGKVCKEFTNERVAADKKKTKNTTFVGLYANDNTGNIRYQPIGGKNDSTIDKNITYETDLCRLRVHPKENNIFACGGKQRDLTLWDINAKEEPIFTKRKGWWENGMIWMAKNIRCDLLTVHSPVWVTDIQFLSEEEKSKIVIGTRYHQIRIYDIKAQRRPVFETSIGHKSVVSLILGRDPKYYLRVFEYIIKFPLTPIIFIGKNIGQYKGFNKGTAGSVTGLSIDDKSSSLVSVSLDRFLRVHKMNQERELVHSVYLKQKLTGLIVDDAEETQSEKHRTRSESDTDDEDWNQIKPQAKKRKTI</sequence>
<comment type="similarity">
    <text evidence="1">Belongs to the NSA1 family.</text>
</comment>
<reference evidence="5" key="1">
    <citation type="submission" date="2021-06" db="EMBL/GenBank/DDBJ databases">
        <authorList>
            <person name="Kallberg Y."/>
            <person name="Tangrot J."/>
            <person name="Rosling A."/>
        </authorList>
    </citation>
    <scope>NUCLEOTIDE SEQUENCE</scope>
    <source>
        <strain evidence="5">FL966</strain>
    </source>
</reference>
<evidence type="ECO:0000256" key="1">
    <source>
        <dbReference type="ARBA" id="ARBA00007861"/>
    </source>
</evidence>
<dbReference type="SUPFAM" id="SSF50978">
    <property type="entry name" value="WD40 repeat-like"/>
    <property type="match status" value="1"/>
</dbReference>
<dbReference type="GO" id="GO:0042273">
    <property type="term" value="P:ribosomal large subunit biogenesis"/>
    <property type="evidence" value="ECO:0007669"/>
    <property type="project" value="InterPro"/>
</dbReference>
<dbReference type="InterPro" id="IPR037379">
    <property type="entry name" value="WDR74/Nsa1"/>
</dbReference>
<evidence type="ECO:0000256" key="3">
    <source>
        <dbReference type="ARBA" id="ARBA00014234"/>
    </source>
</evidence>
<dbReference type="InterPro" id="IPR015943">
    <property type="entry name" value="WD40/YVTN_repeat-like_dom_sf"/>
</dbReference>
<proteinExistence type="inferred from homology"/>
<evidence type="ECO:0000256" key="4">
    <source>
        <dbReference type="SAM" id="MobiDB-lite"/>
    </source>
</evidence>
<feature type="region of interest" description="Disordered" evidence="4">
    <location>
        <begin position="353"/>
        <end position="387"/>
    </location>
</feature>
<evidence type="ECO:0000256" key="2">
    <source>
        <dbReference type="ARBA" id="ARBA00011187"/>
    </source>
</evidence>
<dbReference type="AlphaFoldDB" id="A0A9N9F070"/>
<dbReference type="OrthoDB" id="18388at2759"/>
<dbReference type="GO" id="GO:0030687">
    <property type="term" value="C:preribosome, large subunit precursor"/>
    <property type="evidence" value="ECO:0007669"/>
    <property type="project" value="TreeGrafter"/>
</dbReference>
<gene>
    <name evidence="5" type="ORF">CPELLU_LOCUS2431</name>
</gene>